<evidence type="ECO:0000256" key="2">
    <source>
        <dbReference type="SAM" id="MobiDB-lite"/>
    </source>
</evidence>
<feature type="compositionally biased region" description="Low complexity" evidence="2">
    <location>
        <begin position="188"/>
        <end position="202"/>
    </location>
</feature>
<evidence type="ECO:0000313" key="3">
    <source>
        <dbReference type="EMBL" id="KAF4687781.1"/>
    </source>
</evidence>
<feature type="coiled-coil region" evidence="1">
    <location>
        <begin position="221"/>
        <end position="276"/>
    </location>
</feature>
<evidence type="ECO:0000313" key="4">
    <source>
        <dbReference type="Proteomes" id="UP000541610"/>
    </source>
</evidence>
<comment type="caution">
    <text evidence="3">The sequence shown here is derived from an EMBL/GenBank/DDBJ whole genome shotgun (WGS) entry which is preliminary data.</text>
</comment>
<accession>A0A7J6NXJ8</accession>
<reference evidence="3 4" key="1">
    <citation type="submission" date="2020-04" db="EMBL/GenBank/DDBJ databases">
        <title>Perkinsus olseni comparative genomics.</title>
        <authorList>
            <person name="Bogema D.R."/>
        </authorList>
    </citation>
    <scope>NUCLEOTIDE SEQUENCE [LARGE SCALE GENOMIC DNA]</scope>
    <source>
        <strain evidence="3">00978-12</strain>
    </source>
</reference>
<feature type="compositionally biased region" description="Basic and acidic residues" evidence="2">
    <location>
        <begin position="96"/>
        <end position="118"/>
    </location>
</feature>
<sequence>MFATVQLQATQHLNEASRVPRPPLFPGPQPLPQLQQPTIGASVRSLTPTGIRLTNGPQQLFHAGSSTIRSFTPPPTRLGAQTVVSRQVSQPLPAPEGREKAGARAEPESPGSKVEKSARSTQKPKSRIVRPPAMDEELARRVRRMAEHSARSAVQRASSRDSHCNEEENDRSIVANQAAPSRVSESNSRGPSPSKLGKSSSRNRSPRVDNRASVAATVRASLNQQKQIADLKARNEMLSKELVSCREELRHMKSRSLLLEKEVRSARHRIQQLEDAELAQRARSRSLTTRVIDELGTEGQDVHQMLMQQVENAENLLASTTASFSGEAGASSIVGEEPSLVLVDLNHSDEWLQRLGIAVSCPTPDRAPVFVCRSPSRDDTLLLGLLEGVPETLDAQLAMSKIIGSLNSEPATSLRESPEDLLQEALAAAEDCGNLSLTLVLLLYGMADETSSSSERWMFVGHVGSASPVLAYRKGSPEEGAFAVTCLSKDHGSNAVQGYQLRPGVDVMLMLTSNAVARHMTNKQIALRVLREGLSAVERITTSASAEGPASMVAMDLTMSE</sequence>
<organism evidence="3 4">
    <name type="scientific">Perkinsus olseni</name>
    <name type="common">Perkinsus atlanticus</name>
    <dbReference type="NCBI Taxonomy" id="32597"/>
    <lineage>
        <taxon>Eukaryota</taxon>
        <taxon>Sar</taxon>
        <taxon>Alveolata</taxon>
        <taxon>Perkinsozoa</taxon>
        <taxon>Perkinsea</taxon>
        <taxon>Perkinsida</taxon>
        <taxon>Perkinsidae</taxon>
        <taxon>Perkinsus</taxon>
    </lineage>
</organism>
<dbReference type="AlphaFoldDB" id="A0A7J6NXJ8"/>
<gene>
    <name evidence="3" type="ORF">FOZ60_003493</name>
</gene>
<dbReference type="Proteomes" id="UP000541610">
    <property type="component" value="Unassembled WGS sequence"/>
</dbReference>
<feature type="compositionally biased region" description="Basic and acidic residues" evidence="2">
    <location>
        <begin position="137"/>
        <end position="150"/>
    </location>
</feature>
<proteinExistence type="predicted"/>
<feature type="compositionally biased region" description="Polar residues" evidence="2">
    <location>
        <begin position="174"/>
        <end position="187"/>
    </location>
</feature>
<protein>
    <submittedName>
        <fullName evidence="3">Uncharacterized protein</fullName>
    </submittedName>
</protein>
<name>A0A7J6NXJ8_PEROL</name>
<keyword evidence="1" id="KW-0175">Coiled coil</keyword>
<evidence type="ECO:0000256" key="1">
    <source>
        <dbReference type="SAM" id="Coils"/>
    </source>
</evidence>
<feature type="region of interest" description="Disordered" evidence="2">
    <location>
        <begin position="83"/>
        <end position="213"/>
    </location>
</feature>
<dbReference type="OrthoDB" id="10369319at2759"/>
<dbReference type="EMBL" id="JABANP010000173">
    <property type="protein sequence ID" value="KAF4687781.1"/>
    <property type="molecule type" value="Genomic_DNA"/>
</dbReference>